<protein>
    <recommendedName>
        <fullName evidence="5">Bacterial Pleckstrin homology domain-containing protein</fullName>
    </recommendedName>
</protein>
<keyword evidence="4" id="KW-1185">Reference proteome</keyword>
<evidence type="ECO:0000313" key="1">
    <source>
        <dbReference type="EMBL" id="AXH92735.1"/>
    </source>
</evidence>
<dbReference type="Proteomes" id="UP000471364">
    <property type="component" value="Unassembled WGS sequence"/>
</dbReference>
<reference evidence="1 3" key="2">
    <citation type="submission" date="2018-08" db="EMBL/GenBank/DDBJ databases">
        <title>Streptomyces kandeliansis sp. nov., an endophytic bacterium isolated from mangrove plant.</title>
        <authorList>
            <person name="Wang R."/>
        </authorList>
    </citation>
    <scope>NUCLEOTIDE SEQUENCE [LARGE SCALE GENOMIC DNA]</scope>
    <source>
        <strain evidence="1">110B</strain>
        <strain evidence="3">H14(2018)</strain>
    </source>
</reference>
<dbReference type="EMBL" id="WAAR01000087">
    <property type="protein sequence ID" value="KAB1109591.1"/>
    <property type="molecule type" value="Genomic_DNA"/>
</dbReference>
<dbReference type="Proteomes" id="UP000253958">
    <property type="component" value="Chromosome"/>
</dbReference>
<organism evidence="1 3">
    <name type="scientific">Micromonospora aurantiaca</name>
    <name type="common">nom. illeg.</name>
    <dbReference type="NCBI Taxonomy" id="47850"/>
    <lineage>
        <taxon>Bacteria</taxon>
        <taxon>Bacillati</taxon>
        <taxon>Actinomycetota</taxon>
        <taxon>Actinomycetes</taxon>
        <taxon>Micromonosporales</taxon>
        <taxon>Micromonosporaceae</taxon>
        <taxon>Micromonospora</taxon>
    </lineage>
</organism>
<dbReference type="AlphaFoldDB" id="A0A1C6S808"/>
<name>A0A1C6S808_9ACTN</name>
<reference evidence="2 4" key="3">
    <citation type="submission" date="2019-09" db="EMBL/GenBank/DDBJ databases">
        <title>High taxonomic diversity of Micromonospora strains isolated from Medicago sativa nodules in different geographical locations.</title>
        <authorList>
            <person name="Martinez-Hidalgo P."/>
            <person name="Flores-Felix J.D."/>
            <person name="Velazquez E."/>
            <person name="Brau L."/>
            <person name="Trujillo M.E."/>
            <person name="Martinez-Molina E."/>
        </authorList>
    </citation>
    <scope>NUCLEOTIDE SEQUENCE [LARGE SCALE GENOMIC DNA]</scope>
    <source>
        <strain evidence="2 4">ALFB5</strain>
    </source>
</reference>
<sequence>MATIDLTPDRIDVRLTTAEKVWALRGDLSFPRSAVSGAVVVPDGARATRGIRAPGLGVPGTRNVGTWRGRAGKEFVSVRGGQPAVRITLTGQAYDSLLIGADDASALAAAVLP</sequence>
<gene>
    <name evidence="1" type="ORF">DVH21_23975</name>
    <name evidence="2" type="ORF">F6X54_19210</name>
</gene>
<dbReference type="OMA" id="FWDVKNP"/>
<evidence type="ECO:0008006" key="5">
    <source>
        <dbReference type="Google" id="ProtNLM"/>
    </source>
</evidence>
<evidence type="ECO:0000313" key="2">
    <source>
        <dbReference type="EMBL" id="KAB1109591.1"/>
    </source>
</evidence>
<proteinExistence type="predicted"/>
<accession>A0A1C6S808</accession>
<dbReference type="RefSeq" id="WP_013286404.1">
    <property type="nucleotide sequence ID" value="NZ_CBDRIO010000002.1"/>
</dbReference>
<evidence type="ECO:0000313" key="3">
    <source>
        <dbReference type="Proteomes" id="UP000253958"/>
    </source>
</evidence>
<evidence type="ECO:0000313" key="4">
    <source>
        <dbReference type="Proteomes" id="UP000471364"/>
    </source>
</evidence>
<dbReference type="EMBL" id="CP031263">
    <property type="protein sequence ID" value="AXH92735.1"/>
    <property type="molecule type" value="Genomic_DNA"/>
</dbReference>
<reference evidence="1 3" key="1">
    <citation type="submission" date="2018-07" db="EMBL/GenBank/DDBJ databases">
        <authorList>
            <person name="Ye Y."/>
        </authorList>
    </citation>
    <scope>NUCLEOTIDE SEQUENCE [LARGE SCALE GENOMIC DNA]</scope>
    <source>
        <strain evidence="1">110B</strain>
        <strain evidence="3">H14(2018)</strain>
    </source>
</reference>